<gene>
    <name evidence="1" type="ORF">Hypma_003342</name>
</gene>
<name>A0A369J2G6_HYPMA</name>
<reference evidence="1" key="1">
    <citation type="submission" date="2018-04" db="EMBL/GenBank/DDBJ databases">
        <title>Whole genome sequencing of Hypsizygus marmoreus.</title>
        <authorList>
            <person name="Choi I.-G."/>
            <person name="Min B."/>
            <person name="Kim J.-G."/>
            <person name="Kim S."/>
            <person name="Oh Y.-L."/>
            <person name="Kong W.-S."/>
            <person name="Park H."/>
            <person name="Jeong J."/>
            <person name="Song E.-S."/>
        </authorList>
    </citation>
    <scope>NUCLEOTIDE SEQUENCE [LARGE SCALE GENOMIC DNA]</scope>
    <source>
        <strain evidence="1">51987-8</strain>
    </source>
</reference>
<evidence type="ECO:0000313" key="1">
    <source>
        <dbReference type="EMBL" id="RDB16178.1"/>
    </source>
</evidence>
<accession>A0A369J2G6</accession>
<dbReference type="AlphaFoldDB" id="A0A369J2G6"/>
<proteinExistence type="predicted"/>
<evidence type="ECO:0000313" key="2">
    <source>
        <dbReference type="Proteomes" id="UP000076154"/>
    </source>
</evidence>
<organism evidence="1 2">
    <name type="scientific">Hypsizygus marmoreus</name>
    <name type="common">White beech mushroom</name>
    <name type="synonym">Agaricus marmoreus</name>
    <dbReference type="NCBI Taxonomy" id="39966"/>
    <lineage>
        <taxon>Eukaryota</taxon>
        <taxon>Fungi</taxon>
        <taxon>Dikarya</taxon>
        <taxon>Basidiomycota</taxon>
        <taxon>Agaricomycotina</taxon>
        <taxon>Agaricomycetes</taxon>
        <taxon>Agaricomycetidae</taxon>
        <taxon>Agaricales</taxon>
        <taxon>Tricholomatineae</taxon>
        <taxon>Lyophyllaceae</taxon>
        <taxon>Hypsizygus</taxon>
    </lineage>
</organism>
<dbReference type="Proteomes" id="UP000076154">
    <property type="component" value="Unassembled WGS sequence"/>
</dbReference>
<dbReference type="EMBL" id="LUEZ02000131">
    <property type="protein sequence ID" value="RDB16178.1"/>
    <property type="molecule type" value="Genomic_DNA"/>
</dbReference>
<comment type="caution">
    <text evidence="1">The sequence shown here is derived from an EMBL/GenBank/DDBJ whole genome shotgun (WGS) entry which is preliminary data.</text>
</comment>
<sequence>MGTEVARVQWATQEVMRCLCQAVKGPGTKVERRRRIDDGGGGEKRGLTGERSLKLFFRSSASIDHDWESEEH</sequence>
<protein>
    <submittedName>
        <fullName evidence="1">Uncharacterized protein</fullName>
    </submittedName>
</protein>
<keyword evidence="2" id="KW-1185">Reference proteome</keyword>
<dbReference type="InParanoid" id="A0A369J2G6"/>